<feature type="transmembrane region" description="Helical" evidence="2">
    <location>
        <begin position="309"/>
        <end position="333"/>
    </location>
</feature>
<evidence type="ECO:0000256" key="1">
    <source>
        <dbReference type="SAM" id="MobiDB-lite"/>
    </source>
</evidence>
<protein>
    <submittedName>
        <fullName evidence="3">Uncharacterized protein</fullName>
    </submittedName>
</protein>
<evidence type="ECO:0000256" key="2">
    <source>
        <dbReference type="SAM" id="Phobius"/>
    </source>
</evidence>
<evidence type="ECO:0000313" key="3">
    <source>
        <dbReference type="EMBL" id="NDL57851.1"/>
    </source>
</evidence>
<evidence type="ECO:0000313" key="4">
    <source>
        <dbReference type="Proteomes" id="UP000460435"/>
    </source>
</evidence>
<reference evidence="3 4" key="1">
    <citation type="submission" date="2019-11" db="EMBL/GenBank/DDBJ databases">
        <authorList>
            <person name="Li X.-J."/>
            <person name="Feng X.-M."/>
        </authorList>
    </citation>
    <scope>NUCLEOTIDE SEQUENCE [LARGE SCALE GENOMIC DNA]</scope>
    <source>
        <strain evidence="3 4">XMNu-373</strain>
    </source>
</reference>
<sequence length="414" mass="44163">MADTTAAPPPVRPSGRIRWAMYAAAGWSLAYGLLALGWTVTGRGFPLGENDPEGALSLLENLPANVGAPLFAAAALAGAGIAFLMARWPHSVQERLPGGSHGRPEHVVQANRQLRSWWRATLIVVGSLMALGWLLVVPDARVLAIVGYLPLVIVVAPFDAEMRADFIDAMDWVYLNHLAVLVGGFAWVLATAVFARRTAGRCEKCGRGGRLSSWMDPSVVARRGRIAVAIAMVIPAFYALTRWVWVAGVPLGIDSEHFDEATATGDLTSGAWLGSFALVGSLLTLGLVQKWGEIFPRWMPVLRGRRVPLKLAVIPASGVSALTVSAGLSLAKIGLDADRAALSLDNWAAVGPALFWPLWGVALAVATYCYYIRRRGACTECGRSDGPGADPRAEHGVLKTGGRRAPEPAEPGWR</sequence>
<accession>A0A7K3M3E8</accession>
<dbReference type="AlphaFoldDB" id="A0A7K3M3E8"/>
<dbReference type="EMBL" id="WLZY01000004">
    <property type="protein sequence ID" value="NDL57851.1"/>
    <property type="molecule type" value="Genomic_DNA"/>
</dbReference>
<feature type="transmembrane region" description="Helical" evidence="2">
    <location>
        <begin position="20"/>
        <end position="41"/>
    </location>
</feature>
<keyword evidence="2" id="KW-0812">Transmembrane</keyword>
<feature type="region of interest" description="Disordered" evidence="1">
    <location>
        <begin position="383"/>
        <end position="414"/>
    </location>
</feature>
<name>A0A7K3M3E8_9ACTN</name>
<feature type="transmembrane region" description="Helical" evidence="2">
    <location>
        <begin position="172"/>
        <end position="194"/>
    </location>
</feature>
<gene>
    <name evidence="3" type="ORF">F7O44_12270</name>
</gene>
<keyword evidence="4" id="KW-1185">Reference proteome</keyword>
<feature type="transmembrane region" description="Helical" evidence="2">
    <location>
        <begin position="226"/>
        <end position="247"/>
    </location>
</feature>
<keyword evidence="2" id="KW-1133">Transmembrane helix</keyword>
<dbReference type="Proteomes" id="UP000460435">
    <property type="component" value="Unassembled WGS sequence"/>
</dbReference>
<organism evidence="3 4">
    <name type="scientific">Phytoactinopolyspora mesophila</name>
    <dbReference type="NCBI Taxonomy" id="2650750"/>
    <lineage>
        <taxon>Bacteria</taxon>
        <taxon>Bacillati</taxon>
        <taxon>Actinomycetota</taxon>
        <taxon>Actinomycetes</taxon>
        <taxon>Jiangellales</taxon>
        <taxon>Jiangellaceae</taxon>
        <taxon>Phytoactinopolyspora</taxon>
    </lineage>
</organism>
<comment type="caution">
    <text evidence="3">The sequence shown here is derived from an EMBL/GenBank/DDBJ whole genome shotgun (WGS) entry which is preliminary data.</text>
</comment>
<feature type="transmembrane region" description="Helical" evidence="2">
    <location>
        <begin position="62"/>
        <end position="86"/>
    </location>
</feature>
<keyword evidence="2" id="KW-0472">Membrane</keyword>
<feature type="transmembrane region" description="Helical" evidence="2">
    <location>
        <begin position="353"/>
        <end position="371"/>
    </location>
</feature>
<proteinExistence type="predicted"/>
<feature type="transmembrane region" description="Helical" evidence="2">
    <location>
        <begin position="117"/>
        <end position="135"/>
    </location>
</feature>
<feature type="transmembrane region" description="Helical" evidence="2">
    <location>
        <begin position="267"/>
        <end position="288"/>
    </location>
</feature>
<dbReference type="RefSeq" id="WP_162450572.1">
    <property type="nucleotide sequence ID" value="NZ_WLZY01000004.1"/>
</dbReference>